<feature type="binding site" evidence="4 6">
    <location>
        <position position="136"/>
    </location>
    <ligand>
        <name>substrate</name>
    </ligand>
</feature>
<dbReference type="NCBIfam" id="TIGR00492">
    <property type="entry name" value="alr"/>
    <property type="match status" value="1"/>
</dbReference>
<dbReference type="PROSITE" id="PS00395">
    <property type="entry name" value="ALANINE_RACEMASE"/>
    <property type="match status" value="1"/>
</dbReference>
<dbReference type="Pfam" id="PF00842">
    <property type="entry name" value="Ala_racemase_C"/>
    <property type="match status" value="1"/>
</dbReference>
<dbReference type="EMBL" id="JACHHK010000005">
    <property type="protein sequence ID" value="MBB5183472.1"/>
    <property type="molecule type" value="Genomic_DNA"/>
</dbReference>
<protein>
    <recommendedName>
        <fullName evidence="4">Alanine racemase</fullName>
        <ecNumber evidence="4">5.1.1.1</ecNumber>
    </recommendedName>
</protein>
<evidence type="ECO:0000256" key="6">
    <source>
        <dbReference type="PIRSR" id="PIRSR600821-52"/>
    </source>
</evidence>
<dbReference type="FunFam" id="3.20.20.10:FF:000002">
    <property type="entry name" value="Alanine racemase"/>
    <property type="match status" value="1"/>
</dbReference>
<evidence type="ECO:0000256" key="5">
    <source>
        <dbReference type="PIRSR" id="PIRSR600821-50"/>
    </source>
</evidence>
<dbReference type="EC" id="5.1.1.1" evidence="4"/>
<feature type="modified residue" description="N6-(pyridoxal phosphate)lysine" evidence="4 5">
    <location>
        <position position="38"/>
    </location>
</feature>
<dbReference type="InterPro" id="IPR000821">
    <property type="entry name" value="Ala_racemase"/>
</dbReference>
<dbReference type="PANTHER" id="PTHR30511:SF0">
    <property type="entry name" value="ALANINE RACEMASE, CATABOLIC-RELATED"/>
    <property type="match status" value="1"/>
</dbReference>
<accession>A0A7W8FXZ2</accession>
<evidence type="ECO:0000259" key="7">
    <source>
        <dbReference type="SMART" id="SM01005"/>
    </source>
</evidence>
<dbReference type="PRINTS" id="PR00992">
    <property type="entry name" value="ALARACEMASE"/>
</dbReference>
<dbReference type="PANTHER" id="PTHR30511">
    <property type="entry name" value="ALANINE RACEMASE"/>
    <property type="match status" value="1"/>
</dbReference>
<feature type="binding site" evidence="4 6">
    <location>
        <position position="322"/>
    </location>
    <ligand>
        <name>substrate</name>
    </ligand>
</feature>
<organism evidence="8 9">
    <name type="scientific">Catenisphaera adipataccumulans</name>
    <dbReference type="NCBI Taxonomy" id="700500"/>
    <lineage>
        <taxon>Bacteria</taxon>
        <taxon>Bacillati</taxon>
        <taxon>Bacillota</taxon>
        <taxon>Erysipelotrichia</taxon>
        <taxon>Erysipelotrichales</taxon>
        <taxon>Erysipelotrichaceae</taxon>
        <taxon>Catenisphaera</taxon>
    </lineage>
</organism>
<dbReference type="AlphaFoldDB" id="A0A7W8FXZ2"/>
<dbReference type="HAMAP" id="MF_01201">
    <property type="entry name" value="Ala_racemase"/>
    <property type="match status" value="1"/>
</dbReference>
<dbReference type="InterPro" id="IPR029066">
    <property type="entry name" value="PLP-binding_barrel"/>
</dbReference>
<dbReference type="SUPFAM" id="SSF50621">
    <property type="entry name" value="Alanine racemase C-terminal domain-like"/>
    <property type="match status" value="1"/>
</dbReference>
<comment type="cofactor">
    <cofactor evidence="1 4 5">
        <name>pyridoxal 5'-phosphate</name>
        <dbReference type="ChEBI" id="CHEBI:597326"/>
    </cofactor>
</comment>
<gene>
    <name evidence="8" type="ORF">HNQ47_001494</name>
</gene>
<reference evidence="8 9" key="1">
    <citation type="submission" date="2020-08" db="EMBL/GenBank/DDBJ databases">
        <title>Genomic Encyclopedia of Type Strains, Phase IV (KMG-IV): sequencing the most valuable type-strain genomes for metagenomic binning, comparative biology and taxonomic classification.</title>
        <authorList>
            <person name="Goeker M."/>
        </authorList>
    </citation>
    <scope>NUCLEOTIDE SEQUENCE [LARGE SCALE GENOMIC DNA]</scope>
    <source>
        <strain evidence="8 9">DSM 25799</strain>
    </source>
</reference>
<dbReference type="SMART" id="SM01005">
    <property type="entry name" value="Ala_racemase_C"/>
    <property type="match status" value="1"/>
</dbReference>
<comment type="pathway">
    <text evidence="4">Amino-acid biosynthesis; D-alanine biosynthesis; D-alanine from L-alanine: step 1/1.</text>
</comment>
<dbReference type="GO" id="GO:0008784">
    <property type="term" value="F:alanine racemase activity"/>
    <property type="evidence" value="ECO:0007669"/>
    <property type="project" value="UniProtKB-UniRule"/>
</dbReference>
<comment type="catalytic activity">
    <reaction evidence="4">
        <text>L-alanine = D-alanine</text>
        <dbReference type="Rhea" id="RHEA:20249"/>
        <dbReference type="ChEBI" id="CHEBI:57416"/>
        <dbReference type="ChEBI" id="CHEBI:57972"/>
        <dbReference type="EC" id="5.1.1.1"/>
    </reaction>
</comment>
<sequence length="384" mass="42758">MLEARSRAWAEIDEQAIVHNLAEVQKLVGKTKIMGIVKANAYGHGDVACARVLADAGVDFFGVSSVDEALNLRDHGITQDILILGYTPPEHFHYLYEKNLVQSLCSYAYAQKLNDFAGAHHQVIRAHCKVDTGMNRTGVIYQPQEKHMDEILAEYRLPHVHTEGIFSHFPVSDDLQEDSRTFTERQIRLFQEVLNGLQEQGIDPGIRHIQNSYGILNYGDLGMDYCRPGLLWMGVTSDDAIPIRSDPDFIPVLSLYANVSVVKTIQPGMTVSYGRHFTAERPTKVATLSIGYADGLPRLVSNQGWEVLIHGHRCPQIGNICMDQLMVDATEVPDVQEGDTACLVGTQNGQRVTIDEISRKAHTINNETLSALAARVPRMKKRGK</sequence>
<dbReference type="GO" id="GO:0005829">
    <property type="term" value="C:cytosol"/>
    <property type="evidence" value="ECO:0007669"/>
    <property type="project" value="TreeGrafter"/>
</dbReference>
<dbReference type="Gene3D" id="3.20.20.10">
    <property type="entry name" value="Alanine racemase"/>
    <property type="match status" value="1"/>
</dbReference>
<dbReference type="InterPro" id="IPR009006">
    <property type="entry name" value="Ala_racemase/Decarboxylase_C"/>
</dbReference>
<comment type="caution">
    <text evidence="8">The sequence shown here is derived from an EMBL/GenBank/DDBJ whole genome shotgun (WGS) entry which is preliminary data.</text>
</comment>
<feature type="domain" description="Alanine racemase C-terminal" evidence="7">
    <location>
        <begin position="252"/>
        <end position="381"/>
    </location>
</feature>
<dbReference type="Gene3D" id="2.40.37.10">
    <property type="entry name" value="Lyase, Ornithine Decarboxylase, Chain A, domain 1"/>
    <property type="match status" value="1"/>
</dbReference>
<evidence type="ECO:0000256" key="2">
    <source>
        <dbReference type="ARBA" id="ARBA00022898"/>
    </source>
</evidence>
<keyword evidence="3 4" id="KW-0413">Isomerase</keyword>
<feature type="active site" description="Proton acceptor; specific for D-alanine" evidence="4">
    <location>
        <position position="38"/>
    </location>
</feature>
<keyword evidence="2 4" id="KW-0663">Pyridoxal phosphate</keyword>
<proteinExistence type="inferred from homology"/>
<dbReference type="SUPFAM" id="SSF51419">
    <property type="entry name" value="PLP-binding barrel"/>
    <property type="match status" value="1"/>
</dbReference>
<dbReference type="Proteomes" id="UP000539953">
    <property type="component" value="Unassembled WGS sequence"/>
</dbReference>
<evidence type="ECO:0000313" key="8">
    <source>
        <dbReference type="EMBL" id="MBB5183472.1"/>
    </source>
</evidence>
<dbReference type="GO" id="GO:0030170">
    <property type="term" value="F:pyridoxal phosphate binding"/>
    <property type="evidence" value="ECO:0007669"/>
    <property type="project" value="UniProtKB-UniRule"/>
</dbReference>
<keyword evidence="9" id="KW-1185">Reference proteome</keyword>
<dbReference type="InterPro" id="IPR001608">
    <property type="entry name" value="Ala_racemase_N"/>
</dbReference>
<comment type="similarity">
    <text evidence="4">Belongs to the alanine racemase family.</text>
</comment>
<feature type="active site" description="Proton acceptor; specific for L-alanine" evidence="4">
    <location>
        <position position="273"/>
    </location>
</feature>
<comment type="function">
    <text evidence="4">Catalyzes the interconversion of L-alanine and D-alanine. May also act on other amino acids.</text>
</comment>
<name>A0A7W8FXZ2_9FIRM</name>
<dbReference type="InterPro" id="IPR020622">
    <property type="entry name" value="Ala_racemase_pyridoxalP-BS"/>
</dbReference>
<dbReference type="UniPathway" id="UPA00042">
    <property type="reaction ID" value="UER00497"/>
</dbReference>
<dbReference type="RefSeq" id="WP_183328763.1">
    <property type="nucleotide sequence ID" value="NZ_JACHHK010000005.1"/>
</dbReference>
<evidence type="ECO:0000256" key="4">
    <source>
        <dbReference type="HAMAP-Rule" id="MF_01201"/>
    </source>
</evidence>
<dbReference type="Pfam" id="PF01168">
    <property type="entry name" value="Ala_racemase_N"/>
    <property type="match status" value="1"/>
</dbReference>
<dbReference type="InterPro" id="IPR011079">
    <property type="entry name" value="Ala_racemase_C"/>
</dbReference>
<evidence type="ECO:0000256" key="3">
    <source>
        <dbReference type="ARBA" id="ARBA00023235"/>
    </source>
</evidence>
<dbReference type="GO" id="GO:0030632">
    <property type="term" value="P:D-alanine biosynthetic process"/>
    <property type="evidence" value="ECO:0007669"/>
    <property type="project" value="UniProtKB-UniRule"/>
</dbReference>
<evidence type="ECO:0000313" key="9">
    <source>
        <dbReference type="Proteomes" id="UP000539953"/>
    </source>
</evidence>
<evidence type="ECO:0000256" key="1">
    <source>
        <dbReference type="ARBA" id="ARBA00001933"/>
    </source>
</evidence>